<dbReference type="GO" id="GO:0007018">
    <property type="term" value="P:microtubule-based movement"/>
    <property type="evidence" value="ECO:0007669"/>
    <property type="project" value="InterPro"/>
</dbReference>
<accession>A0A1Y1JCI3</accession>
<dbReference type="InterPro" id="IPR036961">
    <property type="entry name" value="Kinesin_motor_dom_sf"/>
</dbReference>
<feature type="binding site" evidence="3">
    <location>
        <begin position="389"/>
        <end position="396"/>
    </location>
    <ligand>
        <name>ATP</name>
        <dbReference type="ChEBI" id="CHEBI:30616"/>
    </ligand>
</feature>
<dbReference type="GO" id="GO:0003777">
    <property type="term" value="F:microtubule motor activity"/>
    <property type="evidence" value="ECO:0007669"/>
    <property type="project" value="InterPro"/>
</dbReference>
<feature type="domain" description="Kinesin motor" evidence="5">
    <location>
        <begin position="307"/>
        <end position="851"/>
    </location>
</feature>
<keyword evidence="3" id="KW-0067">ATP-binding</keyword>
<dbReference type="RefSeq" id="XP_028541977.1">
    <property type="nucleotide sequence ID" value="XM_028686176.1"/>
</dbReference>
<feature type="compositionally biased region" description="Basic and acidic residues" evidence="4">
    <location>
        <begin position="591"/>
        <end position="612"/>
    </location>
</feature>
<organism evidence="6 7">
    <name type="scientific">Plasmodium gonderi</name>
    <dbReference type="NCBI Taxonomy" id="77519"/>
    <lineage>
        <taxon>Eukaryota</taxon>
        <taxon>Sar</taxon>
        <taxon>Alveolata</taxon>
        <taxon>Apicomplexa</taxon>
        <taxon>Aconoidasida</taxon>
        <taxon>Haemosporida</taxon>
        <taxon>Plasmodiidae</taxon>
        <taxon>Plasmodium</taxon>
        <taxon>Plasmodium (Plasmodium)</taxon>
    </lineage>
</organism>
<dbReference type="PANTHER" id="PTHR47968:SF75">
    <property type="entry name" value="CENTROMERE-ASSOCIATED PROTEIN E"/>
    <property type="match status" value="1"/>
</dbReference>
<evidence type="ECO:0000313" key="6">
    <source>
        <dbReference type="EMBL" id="GAW79388.1"/>
    </source>
</evidence>
<dbReference type="PROSITE" id="PS50067">
    <property type="entry name" value="KINESIN_MOTOR_2"/>
    <property type="match status" value="1"/>
</dbReference>
<keyword evidence="7" id="KW-1185">Reference proteome</keyword>
<dbReference type="EMBL" id="BDQF01000003">
    <property type="protein sequence ID" value="GAW79388.1"/>
    <property type="molecule type" value="Genomic_DNA"/>
</dbReference>
<dbReference type="PANTHER" id="PTHR47968">
    <property type="entry name" value="CENTROMERE PROTEIN E"/>
    <property type="match status" value="1"/>
</dbReference>
<keyword evidence="2 3" id="KW-0505">Motor protein</keyword>
<feature type="compositionally biased region" description="Polar residues" evidence="4">
    <location>
        <begin position="1141"/>
        <end position="1160"/>
    </location>
</feature>
<comment type="similarity">
    <text evidence="3">Belongs to the TRAFAC class myosin-kinesin ATPase superfamily. Kinesin family.</text>
</comment>
<dbReference type="GO" id="GO:0005524">
    <property type="term" value="F:ATP binding"/>
    <property type="evidence" value="ECO:0007669"/>
    <property type="project" value="UniProtKB-UniRule"/>
</dbReference>
<dbReference type="OMA" id="MNFIETH"/>
<feature type="compositionally biased region" description="Basic and acidic residues" evidence="4">
    <location>
        <begin position="245"/>
        <end position="271"/>
    </location>
</feature>
<dbReference type="InterPro" id="IPR027417">
    <property type="entry name" value="P-loop_NTPase"/>
</dbReference>
<dbReference type="SUPFAM" id="SSF52540">
    <property type="entry name" value="P-loop containing nucleoside triphosphate hydrolases"/>
    <property type="match status" value="1"/>
</dbReference>
<keyword evidence="3" id="KW-0547">Nucleotide-binding</keyword>
<dbReference type="Proteomes" id="UP000195521">
    <property type="component" value="Unassembled WGS sequence"/>
</dbReference>
<reference evidence="7" key="1">
    <citation type="submission" date="2017-04" db="EMBL/GenBank/DDBJ databases">
        <title>Plasmodium gonderi genome.</title>
        <authorList>
            <person name="Arisue N."/>
            <person name="Honma H."/>
            <person name="Kawai S."/>
            <person name="Tougan T."/>
            <person name="Tanabe K."/>
            <person name="Horii T."/>
        </authorList>
    </citation>
    <scope>NUCLEOTIDE SEQUENCE [LARGE SCALE GENOMIC DNA]</scope>
    <source>
        <strain evidence="7">ATCC 30045</strain>
    </source>
</reference>
<proteinExistence type="inferred from homology"/>
<dbReference type="GeneID" id="39746096"/>
<sequence length="2383" mass="273470">MKYGLIMDETNESRCEKTYTSDTVSERFVSKQGGYFNNNSNSESNNNSNSESNNNSNSDGNSGSYSGNNCDTNNKGNANSHSHHNCNCSKSNFIGEPSKFYKKSITVEHSSDNEHSFGKNKYKDYSKQSTLNIDNKDNENVTDHSSEFNDFCIQKERKGYNSSFKKTCKGYSEQICEVVSNTDDFSNEKPSNRNEVVTSQMNENDIFTPCKEKRDISIYKMNGRNLNIRVTKESVIKETGTNQNEKTECEMPKCEKNMDEEGEENSIKNEENDSILYEGNEKNSQNISKIYRDTLGNNLDINWNKSQIKTCIRIKPLDTVGNPSENVVTQKGQNKILINYGMQSENKKCEFLVDRIFNEGSTQSDIWRSICFCIDSIFYFKNATIFAHGHTGTGKTYTMIGPDVMELIKKKKKKTRYFAKRIQPIELLINTNSLKILNNSSNSNSNNFLYDRKRSCSQPIFNFPPRMIPLANGNYSNYKKMYDVPNNTACSGPYNSANNSSISTPNCSHNPRYYHKSNMECISENNYGKYEIYKNFSEYQSEYKPNMKSLKDEIRLIMNSEKKGMIPRACEEIMNRLSLMKAFRSGVEVCRDERERMDSENRSDSQSYDRGDVQNGARDIPAGKTKRQENCLDELREKNKKRKDVFKSVKVYASYMQLYNDRIFDLLNPYTEPQLYLSTKKSKFSNNTTSVSGLLTVEVTSCEELIELLIDGTSNRACRITKTNEMSTRSHSIFKIELRYMNSSKPECFKSGNLLLIDLAGNEKYAASNEKLYTTEVCSINRSLSALSLCINELSKGNKNISYRNSILTRLLQDSLGGSSKTVFICTISACMRNARDTLSSLKLVSKAKKIQIENRCNKTLVYEEDIRKLKKELHFLKKFVFFQYITNKYESRKRLKKIKEFYIANSALAKEESIFHRPSVGSYGGTVGIDSGSGDSTVDRSSACSRSSNGEILEDKEMCDKWRNRKGIKEEIDIPEEGRMVGEELNEVDSNEYRNNAIGANGCVDNSAENKEANENEYHSMYEGIENIYNDYELTSFNSLLYQWNLNKSSIKKVKEKLLKNLNNKKNFWFHFNGNINKKSIMNFIETHTIEYEIESDGELYNESSDSHENVVMGEYEEEEIEEGENCIEEVGDYNENDFDNNSNYDGSKNKDQQGNANYDNVDGEENEISSSYEDVTCTREQTLQENNARSNEDNIKDEKKGVEIFRPHDYGDNKCIILDGKCRNILKERGNISDDHEGYVVKRGVMEKEGRNHCIMNKGENSEKRENEDPNINLEKVKDTIYAEDVISYKTMKKCNSKKLNCTPEVTNAIFVQNYNSENVEKSQSNKKNGTSVLGKFAGSTENTQYMDMIPRDKNLRGEMRKEGNLQRGGVNEGINSFFCNLSMSINKRKGTSRICKNKSHEQGVMNVTEQKRRKKKVIKCIKTEKERNIYNTWNRNGGCKNNVEKTSLFSNGRGTYRKKKYAELHKFSKCTHLLDVNYGTDLTSSDNATYRSSFKKGLVNGIGKKMSEVWKGTKENIMTSHAEINGKDSKRMEDPTEKGDGWRREKKDLSDGFQMKKTLCSNSMNYKLGHRSDEQNNLYNLPNLQYLLELSNLNKKHNFVNNVGINNMVINKVNIFPNSKEEKIYGGNVCEMKNKDLFVLRDDIASGKIKTNGSVPVAVSVPGNYIERDNLTGEKKEHRGRSVSENCCLSNWKNKTIIGQNSKGKFAYYIEFDKINDVKKYITDGNITTNMRKGNNNDLKIHSEEHVEDIYRGVKNRVDSFDKKKKKRKNHLIAQIEESWLNFEKKLETKLIGRKEMKKDAQGGESDSSKRKAIQACDRSKLSALDENKKKLDILKSRYEKILVSKSQKRDSKDVSLLCHSVGGFDTKNSIAGYNSSSCNGLGTTRGAAFSESGISTIPSAHNIRAFKNIEFQSPKKKKSDVYRGYENVIQHNMSNNPVSFEEEITSWRKKGFTHDNNNTVKKKHDLSRTIVGGADNFQEFIRMSDPERGKRFFVHNNLNGTYTGMGNKKWYKSEIVNKLTNSKIEEREDSQMEKLKLEITKGKKVHKTNTVGKVYVLNSTDLCRGENNSTGAENLRKNMNLNENLIFTREYNARDDCTYVNNRSNVDGSDKITKKWNYHMVNRNGLGTRNNSKNVQLERKTSSSGISNCVLLSTQGNFQNWEGYTSGGVVSKREDTLCRDIAARRRMQIGKNKPKIEILNMNKYGGKYMEEENVQNGYVHEKENNSSDVCYYKSRKMHKMDFFHPNAGSIYDNYENPENVKMRNCNYTNCHRIYHNNKINYGNSVIPYSKKTKMNESIKNIHSYSNDFHSDKLIVKNGIIYGEKINKVQDVLPTHGSGHKDKVEMYFHDFNTNEFRQLKLIHGNAMKCDRPIYKASTFK</sequence>
<feature type="region of interest" description="Disordered" evidence="4">
    <location>
        <begin position="1134"/>
        <end position="1170"/>
    </location>
</feature>
<evidence type="ECO:0000256" key="1">
    <source>
        <dbReference type="ARBA" id="ARBA00023054"/>
    </source>
</evidence>
<evidence type="ECO:0000259" key="5">
    <source>
        <dbReference type="PROSITE" id="PS50067"/>
    </source>
</evidence>
<dbReference type="InterPro" id="IPR027640">
    <property type="entry name" value="Kinesin-like_fam"/>
</dbReference>
<feature type="region of interest" description="Disordered" evidence="4">
    <location>
        <begin position="30"/>
        <end position="68"/>
    </location>
</feature>
<dbReference type="OrthoDB" id="3176171at2759"/>
<dbReference type="GO" id="GO:0008017">
    <property type="term" value="F:microtubule binding"/>
    <property type="evidence" value="ECO:0007669"/>
    <property type="project" value="InterPro"/>
</dbReference>
<evidence type="ECO:0000256" key="4">
    <source>
        <dbReference type="SAM" id="MobiDB-lite"/>
    </source>
</evidence>
<keyword evidence="1" id="KW-0175">Coiled coil</keyword>
<comment type="caution">
    <text evidence="6">The sequence shown here is derived from an EMBL/GenBank/DDBJ whole genome shotgun (WGS) entry which is preliminary data.</text>
</comment>
<evidence type="ECO:0000256" key="3">
    <source>
        <dbReference type="PROSITE-ProRule" id="PRU00283"/>
    </source>
</evidence>
<protein>
    <submittedName>
        <fullName evidence="6">Kinesin-19</fullName>
    </submittedName>
</protein>
<dbReference type="Gene3D" id="3.40.850.10">
    <property type="entry name" value="Kinesin motor domain"/>
    <property type="match status" value="2"/>
</dbReference>
<evidence type="ECO:0000256" key="2">
    <source>
        <dbReference type="ARBA" id="ARBA00023175"/>
    </source>
</evidence>
<dbReference type="SMART" id="SM00129">
    <property type="entry name" value="KISc"/>
    <property type="match status" value="1"/>
</dbReference>
<evidence type="ECO:0000313" key="7">
    <source>
        <dbReference type="Proteomes" id="UP000195521"/>
    </source>
</evidence>
<name>A0A1Y1JCI3_PLAGO</name>
<dbReference type="InterPro" id="IPR001752">
    <property type="entry name" value="Kinesin_motor_dom"/>
</dbReference>
<feature type="compositionally biased region" description="Low complexity" evidence="4">
    <location>
        <begin position="37"/>
        <end position="68"/>
    </location>
</feature>
<feature type="region of interest" description="Disordered" evidence="4">
    <location>
        <begin position="239"/>
        <end position="273"/>
    </location>
</feature>
<gene>
    <name evidence="6" type="ORF">PGO_031920</name>
</gene>
<dbReference type="Pfam" id="PF00225">
    <property type="entry name" value="Kinesin"/>
    <property type="match status" value="2"/>
</dbReference>
<feature type="region of interest" description="Disordered" evidence="4">
    <location>
        <begin position="591"/>
        <end position="628"/>
    </location>
</feature>